<dbReference type="SUPFAM" id="SSF101801">
    <property type="entry name" value="Surface presentation of antigens (SPOA)"/>
    <property type="match status" value="1"/>
</dbReference>
<dbReference type="RefSeq" id="WP_187784924.1">
    <property type="nucleotide sequence ID" value="NZ_JACTVA010000021.1"/>
</dbReference>
<evidence type="ECO:0000256" key="2">
    <source>
        <dbReference type="ARBA" id="ARBA00009226"/>
    </source>
</evidence>
<comment type="subcellular location">
    <subcellularLocation>
        <location evidence="1">Cell membrane</location>
        <topology evidence="1">Peripheral membrane protein</topology>
        <orientation evidence="1">Cytoplasmic side</orientation>
    </subcellularLocation>
</comment>
<keyword evidence="6" id="KW-0283">Flagellar rotation</keyword>
<comment type="similarity">
    <text evidence="2">Belongs to the FliN/MopA/SpaO family.</text>
</comment>
<dbReference type="EMBL" id="JACTVA010000021">
    <property type="protein sequence ID" value="MBC9207760.1"/>
    <property type="molecule type" value="Genomic_DNA"/>
</dbReference>
<organism evidence="9 10">
    <name type="scientific">Teichococcus aerophilus</name>
    <dbReference type="NCBI Taxonomy" id="1224513"/>
    <lineage>
        <taxon>Bacteria</taxon>
        <taxon>Pseudomonadati</taxon>
        <taxon>Pseudomonadota</taxon>
        <taxon>Alphaproteobacteria</taxon>
        <taxon>Acetobacterales</taxon>
        <taxon>Roseomonadaceae</taxon>
        <taxon>Roseomonas</taxon>
    </lineage>
</organism>
<sequence>MTGDTNVTPGHDNPFLTDRKPRIMDIPVNVQVVLGNKRLPMAALFNLSRGSVIEFDKKVGEPIDLLANERLIARGEIQITDDGRLSISITEIVSSAA</sequence>
<keyword evidence="9" id="KW-0966">Cell projection</keyword>
<dbReference type="PANTHER" id="PTHR43484">
    <property type="match status" value="1"/>
</dbReference>
<keyword evidence="9" id="KW-0282">Flagellum</keyword>
<proteinExistence type="inferred from homology"/>
<evidence type="ECO:0000256" key="4">
    <source>
        <dbReference type="ARBA" id="ARBA00022475"/>
    </source>
</evidence>
<dbReference type="Gene3D" id="2.30.330.10">
    <property type="entry name" value="SpoA-like"/>
    <property type="match status" value="1"/>
</dbReference>
<evidence type="ECO:0000313" key="9">
    <source>
        <dbReference type="EMBL" id="MBC9207760.1"/>
    </source>
</evidence>
<keyword evidence="10" id="KW-1185">Reference proteome</keyword>
<evidence type="ECO:0000259" key="8">
    <source>
        <dbReference type="Pfam" id="PF01052"/>
    </source>
</evidence>
<feature type="domain" description="Flagellar motor switch protein FliN-like C-terminal" evidence="8">
    <location>
        <begin position="22"/>
        <end position="93"/>
    </location>
</feature>
<dbReference type="PANTHER" id="PTHR43484:SF1">
    <property type="entry name" value="FLAGELLAR MOTOR SWITCH PROTEIN FLIN"/>
    <property type="match status" value="1"/>
</dbReference>
<evidence type="ECO:0000256" key="5">
    <source>
        <dbReference type="ARBA" id="ARBA00022500"/>
    </source>
</evidence>
<evidence type="ECO:0000256" key="1">
    <source>
        <dbReference type="ARBA" id="ARBA00004413"/>
    </source>
</evidence>
<keyword evidence="9" id="KW-0969">Cilium</keyword>
<keyword evidence="4" id="KW-1003">Cell membrane</keyword>
<dbReference type="InterPro" id="IPR001543">
    <property type="entry name" value="FliN-like_C"/>
</dbReference>
<reference evidence="9 10" key="1">
    <citation type="journal article" date="2013" name="Int. J. Syst. Evol. Microbiol.">
        <title>Roseomonas aerophila sp. nov., isolated from air.</title>
        <authorList>
            <person name="Kim S.J."/>
            <person name="Weon H.Y."/>
            <person name="Ahn J.H."/>
            <person name="Hong S.B."/>
            <person name="Seok S.J."/>
            <person name="Whang K.S."/>
            <person name="Kwon S.W."/>
        </authorList>
    </citation>
    <scope>NUCLEOTIDE SEQUENCE [LARGE SCALE GENOMIC DNA]</scope>
    <source>
        <strain evidence="9 10">NBRC 108923</strain>
    </source>
</reference>
<dbReference type="Pfam" id="PF01052">
    <property type="entry name" value="FliMN_C"/>
    <property type="match status" value="1"/>
</dbReference>
<evidence type="ECO:0000256" key="3">
    <source>
        <dbReference type="ARBA" id="ARBA00021897"/>
    </source>
</evidence>
<evidence type="ECO:0000256" key="7">
    <source>
        <dbReference type="ARBA" id="ARBA00023136"/>
    </source>
</evidence>
<dbReference type="InterPro" id="IPR001172">
    <property type="entry name" value="FliN_T3SS_HrcQb"/>
</dbReference>
<evidence type="ECO:0000313" key="10">
    <source>
        <dbReference type="Proteomes" id="UP000626026"/>
    </source>
</evidence>
<accession>A0ABR7RNN1</accession>
<dbReference type="Proteomes" id="UP000626026">
    <property type="component" value="Unassembled WGS sequence"/>
</dbReference>
<dbReference type="InterPro" id="IPR036429">
    <property type="entry name" value="SpoA-like_sf"/>
</dbReference>
<name>A0ABR7RNN1_9PROT</name>
<keyword evidence="7" id="KW-0472">Membrane</keyword>
<comment type="caution">
    <text evidence="9">The sequence shown here is derived from an EMBL/GenBank/DDBJ whole genome shotgun (WGS) entry which is preliminary data.</text>
</comment>
<dbReference type="InterPro" id="IPR051469">
    <property type="entry name" value="FliN/MopA/SpaO"/>
</dbReference>
<keyword evidence="5" id="KW-0145">Chemotaxis</keyword>
<dbReference type="PRINTS" id="PR00956">
    <property type="entry name" value="FLGMOTORFLIN"/>
</dbReference>
<gene>
    <name evidence="9" type="ORF">IBL26_13020</name>
</gene>
<protein>
    <recommendedName>
        <fullName evidence="3">Flagellar motor switch protein FliN</fullName>
    </recommendedName>
</protein>
<evidence type="ECO:0000256" key="6">
    <source>
        <dbReference type="ARBA" id="ARBA00022779"/>
    </source>
</evidence>